<protein>
    <submittedName>
        <fullName evidence="1">Uncharacterized protein</fullName>
    </submittedName>
</protein>
<proteinExistence type="predicted"/>
<gene>
    <name evidence="1" type="ORF">PCOS0759_LOCUS6996</name>
</gene>
<organism evidence="1">
    <name type="scientific">Percolomonas cosmopolitus</name>
    <dbReference type="NCBI Taxonomy" id="63605"/>
    <lineage>
        <taxon>Eukaryota</taxon>
        <taxon>Discoba</taxon>
        <taxon>Heterolobosea</taxon>
        <taxon>Tetramitia</taxon>
        <taxon>Eutetramitia</taxon>
        <taxon>Percolomonadidae</taxon>
        <taxon>Percolomonas</taxon>
    </lineage>
</organism>
<accession>A0A7S1PI73</accession>
<reference evidence="1" key="1">
    <citation type="submission" date="2021-01" db="EMBL/GenBank/DDBJ databases">
        <authorList>
            <person name="Corre E."/>
            <person name="Pelletier E."/>
            <person name="Niang G."/>
            <person name="Scheremetjew M."/>
            <person name="Finn R."/>
            <person name="Kale V."/>
            <person name="Holt S."/>
            <person name="Cochrane G."/>
            <person name="Meng A."/>
            <person name="Brown T."/>
            <person name="Cohen L."/>
        </authorList>
    </citation>
    <scope>NUCLEOTIDE SEQUENCE</scope>
    <source>
        <strain evidence="1">WS</strain>
    </source>
</reference>
<name>A0A7S1PI73_9EUKA</name>
<dbReference type="AlphaFoldDB" id="A0A7S1PI73"/>
<dbReference type="EMBL" id="HBGD01008510">
    <property type="protein sequence ID" value="CAD9083742.1"/>
    <property type="molecule type" value="Transcribed_RNA"/>
</dbReference>
<sequence>MPPSPPPQFLLQFLETPHFPTIIPPTSKASHHYDLSKHAIPHNRSNYFVNKSVMVALLASNPLKGASVTEQNGENTLPEEKSPQIARVQIVNSHGQCVQRQFLIPNQCHSVLFQMKQSFSSLHVHVFDSMEQMHQSEMEETVVCFSSGSSAHEGPMPMMGNSSWAEHDPGTLGASLNPSFRMHMMGLDMHHRLRPMERIISNCAMGDPERKQTQLNEFYAPLERGFTQTDQEFTRLLRVNRIRVRVAVRNLYTTVKQMMMEGPPKPASPVQYLKWSQERLRLIEIEMQKCECVIEIERDLQVIGMQKEESPLNEIALRYMRQLLSQRLELLLTAIQNRALDHVQGQEMLVAQRREANRRISEWVSKRLPRMKKDLDSVCGWREISKEDSGRR</sequence>
<evidence type="ECO:0000313" key="1">
    <source>
        <dbReference type="EMBL" id="CAD9083742.1"/>
    </source>
</evidence>